<proteinExistence type="predicted"/>
<evidence type="ECO:0000313" key="2">
    <source>
        <dbReference type="EMBL" id="PAA65325.1"/>
    </source>
</evidence>
<dbReference type="EMBL" id="NIVC01001664">
    <property type="protein sequence ID" value="PAA65325.1"/>
    <property type="molecule type" value="Genomic_DNA"/>
</dbReference>
<evidence type="ECO:0000313" key="3">
    <source>
        <dbReference type="Proteomes" id="UP000215902"/>
    </source>
</evidence>
<dbReference type="Proteomes" id="UP000215902">
    <property type="component" value="Unassembled WGS sequence"/>
</dbReference>
<evidence type="ECO:0000256" key="1">
    <source>
        <dbReference type="SAM" id="SignalP"/>
    </source>
</evidence>
<protein>
    <submittedName>
        <fullName evidence="2">Uncharacterized protein</fullName>
    </submittedName>
</protein>
<sequence length="139" mass="16172">MRWQFVLGLLLCAALAVARPSSKEMSEEDAEYLSASQLHQATQLNQASMRWQFVLGLLLCAALAVARPSQEMSEEDAESMAALEALADMDEPEMTDEKAAELQKKWRIRFRRIRIRWRRVYRVVRTAYRIYRHLPFPGK</sequence>
<keyword evidence="1" id="KW-0732">Signal</keyword>
<feature type="signal peptide" evidence="1">
    <location>
        <begin position="1"/>
        <end position="18"/>
    </location>
</feature>
<reference evidence="2 3" key="1">
    <citation type="submission" date="2017-06" db="EMBL/GenBank/DDBJ databases">
        <title>A platform for efficient transgenesis in Macrostomum lignano, a flatworm model organism for stem cell research.</title>
        <authorList>
            <person name="Berezikov E."/>
        </authorList>
    </citation>
    <scope>NUCLEOTIDE SEQUENCE [LARGE SCALE GENOMIC DNA]</scope>
    <source>
        <strain evidence="2">DV1</strain>
        <tissue evidence="2">Whole organism</tissue>
    </source>
</reference>
<accession>A0A267EUU8</accession>
<gene>
    <name evidence="2" type="ORF">BOX15_Mlig001477g4</name>
</gene>
<organism evidence="2 3">
    <name type="scientific">Macrostomum lignano</name>
    <dbReference type="NCBI Taxonomy" id="282301"/>
    <lineage>
        <taxon>Eukaryota</taxon>
        <taxon>Metazoa</taxon>
        <taxon>Spiralia</taxon>
        <taxon>Lophotrochozoa</taxon>
        <taxon>Platyhelminthes</taxon>
        <taxon>Rhabditophora</taxon>
        <taxon>Macrostomorpha</taxon>
        <taxon>Macrostomida</taxon>
        <taxon>Macrostomidae</taxon>
        <taxon>Macrostomum</taxon>
    </lineage>
</organism>
<keyword evidence="3" id="KW-1185">Reference proteome</keyword>
<comment type="caution">
    <text evidence="2">The sequence shown here is derived from an EMBL/GenBank/DDBJ whole genome shotgun (WGS) entry which is preliminary data.</text>
</comment>
<dbReference type="AlphaFoldDB" id="A0A267EUU8"/>
<feature type="chain" id="PRO_5012176161" evidence="1">
    <location>
        <begin position="19"/>
        <end position="139"/>
    </location>
</feature>
<name>A0A267EUU8_9PLAT</name>